<keyword evidence="1" id="KW-0732">Signal</keyword>
<organism evidence="2 3">
    <name type="scientific">Colletotrichum gloeosporioides</name>
    <name type="common">Anthracnose fungus</name>
    <name type="synonym">Glomerella cingulata</name>
    <dbReference type="NCBI Taxonomy" id="474922"/>
    <lineage>
        <taxon>Eukaryota</taxon>
        <taxon>Fungi</taxon>
        <taxon>Dikarya</taxon>
        <taxon>Ascomycota</taxon>
        <taxon>Pezizomycotina</taxon>
        <taxon>Sordariomycetes</taxon>
        <taxon>Hypocreomycetidae</taxon>
        <taxon>Glomerellales</taxon>
        <taxon>Glomerellaceae</taxon>
        <taxon>Colletotrichum</taxon>
        <taxon>Colletotrichum gloeosporioides species complex</taxon>
    </lineage>
</organism>
<reference evidence="2" key="1">
    <citation type="journal article" date="2020" name="Phytopathology">
        <title>Genome sequence and comparative analysis of Colletotrichum gloeosporioides isolated from Liriodendron leaves.</title>
        <authorList>
            <person name="Fu F.F."/>
            <person name="Hao Z."/>
            <person name="Wang P."/>
            <person name="Lu Y."/>
            <person name="Xue L.J."/>
            <person name="Wei G."/>
            <person name="Tian Y."/>
            <person name="Baishi H."/>
            <person name="Xu H."/>
            <person name="Shi J."/>
            <person name="Cheng T."/>
            <person name="Wang G."/>
            <person name="Yi Y."/>
            <person name="Chen J."/>
        </authorList>
    </citation>
    <scope>NUCLEOTIDE SEQUENCE</scope>
    <source>
        <strain evidence="2">Lc1</strain>
    </source>
</reference>
<evidence type="ECO:0000313" key="2">
    <source>
        <dbReference type="EMBL" id="KAF3798073.1"/>
    </source>
</evidence>
<evidence type="ECO:0000313" key="3">
    <source>
        <dbReference type="Proteomes" id="UP000613401"/>
    </source>
</evidence>
<proteinExistence type="predicted"/>
<dbReference type="Proteomes" id="UP000613401">
    <property type="component" value="Unassembled WGS sequence"/>
</dbReference>
<dbReference type="GeneID" id="69011132"/>
<protein>
    <recommendedName>
        <fullName evidence="4">SnoaL-like domain-containing protein</fullName>
    </recommendedName>
</protein>
<dbReference type="RefSeq" id="XP_045257233.1">
    <property type="nucleotide sequence ID" value="XM_045404033.1"/>
</dbReference>
<feature type="signal peptide" evidence="1">
    <location>
        <begin position="1"/>
        <end position="18"/>
    </location>
</feature>
<feature type="chain" id="PRO_5034016682" description="SnoaL-like domain-containing protein" evidence="1">
    <location>
        <begin position="19"/>
        <end position="175"/>
    </location>
</feature>
<reference evidence="2" key="2">
    <citation type="submission" date="2020-03" db="EMBL/GenBank/DDBJ databases">
        <authorList>
            <person name="Fu F.-F."/>
            <person name="Chen J."/>
        </authorList>
    </citation>
    <scope>NUCLEOTIDE SEQUENCE</scope>
    <source>
        <strain evidence="2">Lc1</strain>
    </source>
</reference>
<sequence>MKACKVLLPFTLLGTALGVDMARYQAGSGVDASFEPFLESLYAFAEDHTSTDTFTDFFVPDTGRLIVLENTAEGPDAIVKLKQALLPTTGEKQWNHLPNATTVHSETSTEKIYNVLGVIQSRFDGGNCSVAYYSSRFTVLKDSNGKVRNEAHSGSLVLYDDYVVDPPHSPTNIPC</sequence>
<keyword evidence="3" id="KW-1185">Reference proteome</keyword>
<name>A0A8H4C616_COLGL</name>
<evidence type="ECO:0000256" key="1">
    <source>
        <dbReference type="SAM" id="SignalP"/>
    </source>
</evidence>
<dbReference type="EMBL" id="WVTB01000103">
    <property type="protein sequence ID" value="KAF3798073.1"/>
    <property type="molecule type" value="Genomic_DNA"/>
</dbReference>
<dbReference type="AlphaFoldDB" id="A0A8H4C616"/>
<accession>A0A8H4C616</accession>
<gene>
    <name evidence="2" type="ORF">GCG54_00003976</name>
</gene>
<comment type="caution">
    <text evidence="2">The sequence shown here is derived from an EMBL/GenBank/DDBJ whole genome shotgun (WGS) entry which is preliminary data.</text>
</comment>
<evidence type="ECO:0008006" key="4">
    <source>
        <dbReference type="Google" id="ProtNLM"/>
    </source>
</evidence>